<evidence type="ECO:0000313" key="11">
    <source>
        <dbReference type="Proteomes" id="UP000193083"/>
    </source>
</evidence>
<evidence type="ECO:0000256" key="1">
    <source>
        <dbReference type="ARBA" id="ARBA00004651"/>
    </source>
</evidence>
<gene>
    <name evidence="10" type="ORF">SAMN02982922_0640</name>
</gene>
<feature type="transmembrane region" description="Helical" evidence="9">
    <location>
        <begin position="215"/>
        <end position="239"/>
    </location>
</feature>
<feature type="transmembrane region" description="Helical" evidence="9">
    <location>
        <begin position="173"/>
        <end position="195"/>
    </location>
</feature>
<keyword evidence="11" id="KW-1185">Reference proteome</keyword>
<evidence type="ECO:0000256" key="6">
    <source>
        <dbReference type="ARBA" id="ARBA00022989"/>
    </source>
</evidence>
<comment type="similarity">
    <text evidence="8">Belongs to the binding-protein-dependent transport system permease family. LivHM subfamily.</text>
</comment>
<feature type="transmembrane region" description="Helical" evidence="9">
    <location>
        <begin position="142"/>
        <end position="161"/>
    </location>
</feature>
<keyword evidence="4 9" id="KW-0812">Transmembrane</keyword>
<dbReference type="CDD" id="cd06582">
    <property type="entry name" value="TM_PBP1_LivH_like"/>
    <property type="match status" value="1"/>
</dbReference>
<feature type="transmembrane region" description="Helical" evidence="9">
    <location>
        <begin position="340"/>
        <end position="359"/>
    </location>
</feature>
<keyword evidence="7 9" id="KW-0472">Membrane</keyword>
<feature type="transmembrane region" description="Helical" evidence="9">
    <location>
        <begin position="306"/>
        <end position="328"/>
    </location>
</feature>
<keyword evidence="6 9" id="KW-1133">Transmembrane helix</keyword>
<feature type="transmembrane region" description="Helical" evidence="9">
    <location>
        <begin position="85"/>
        <end position="103"/>
    </location>
</feature>
<accession>A0A1X7MT70</accession>
<dbReference type="GO" id="GO:0006865">
    <property type="term" value="P:amino acid transport"/>
    <property type="evidence" value="ECO:0007669"/>
    <property type="project" value="UniProtKB-KW"/>
</dbReference>
<evidence type="ECO:0000256" key="9">
    <source>
        <dbReference type="SAM" id="Phobius"/>
    </source>
</evidence>
<keyword evidence="3" id="KW-1003">Cell membrane</keyword>
<evidence type="ECO:0000256" key="8">
    <source>
        <dbReference type="ARBA" id="ARBA00037998"/>
    </source>
</evidence>
<feature type="transmembrane region" description="Helical" evidence="9">
    <location>
        <begin position="115"/>
        <end position="136"/>
    </location>
</feature>
<dbReference type="Pfam" id="PF02653">
    <property type="entry name" value="BPD_transp_2"/>
    <property type="match status" value="1"/>
</dbReference>
<dbReference type="PANTHER" id="PTHR11795:SF450">
    <property type="entry name" value="ABC TRANSPORTER PERMEASE PROTEIN"/>
    <property type="match status" value="1"/>
</dbReference>
<protein>
    <submittedName>
        <fullName evidence="10">Amino acid/amide ABC transporter membrane protein 1, HAAT family</fullName>
    </submittedName>
</protein>
<sequence length="367" mass="39106">MARCGRVAADASFWPTAHGRIYAMDTTITLFLLQDGTINGAIYALLSVAFVLLFTVTRIIFIPQGDFVAYGGLTLAALERGETPGSVWLLLAMGIVAGLIEMVRERHRLNRRRLTTIVALDFILPAALVAMAVLLAPLRLTGVGAILLTLAIIVPMGSYIYRICFRPLSDASILVLLIASVGVHWLLTGLGLVFFGAEGYRTTSLVATNFTVGPLFITGQSVLMLLTTVAILAALYLFFGRTLAGKALRASAVNGRGARLVGISPYSSGQLAFAMATFIGAVSGVLISPMTTLYYDSGFLIGLKGFIAAIVGGFASYPLAVVAALFIGLSEAFAAFWASAFKEVIVFSLIIPILLWLSLRSTHVEED</sequence>
<evidence type="ECO:0000256" key="3">
    <source>
        <dbReference type="ARBA" id="ARBA00022475"/>
    </source>
</evidence>
<feature type="transmembrane region" description="Helical" evidence="9">
    <location>
        <begin position="271"/>
        <end position="294"/>
    </location>
</feature>
<evidence type="ECO:0000313" key="10">
    <source>
        <dbReference type="EMBL" id="SMH27824.1"/>
    </source>
</evidence>
<comment type="subcellular location">
    <subcellularLocation>
        <location evidence="1">Cell membrane</location>
        <topology evidence="1">Multi-pass membrane protein</topology>
    </subcellularLocation>
</comment>
<proteinExistence type="inferred from homology"/>
<organism evidence="10 11">
    <name type="scientific">Mesorhizobium australicum</name>
    <dbReference type="NCBI Taxonomy" id="536018"/>
    <lineage>
        <taxon>Bacteria</taxon>
        <taxon>Pseudomonadati</taxon>
        <taxon>Pseudomonadota</taxon>
        <taxon>Alphaproteobacteria</taxon>
        <taxon>Hyphomicrobiales</taxon>
        <taxon>Phyllobacteriaceae</taxon>
        <taxon>Mesorhizobium</taxon>
    </lineage>
</organism>
<dbReference type="Proteomes" id="UP000193083">
    <property type="component" value="Unassembled WGS sequence"/>
</dbReference>
<name>A0A1X7MT70_9HYPH</name>
<keyword evidence="5" id="KW-0029">Amino-acid transport</keyword>
<evidence type="ECO:0000256" key="7">
    <source>
        <dbReference type="ARBA" id="ARBA00023136"/>
    </source>
</evidence>
<evidence type="ECO:0000256" key="4">
    <source>
        <dbReference type="ARBA" id="ARBA00022692"/>
    </source>
</evidence>
<keyword evidence="2" id="KW-0813">Transport</keyword>
<dbReference type="GO" id="GO:0022857">
    <property type="term" value="F:transmembrane transporter activity"/>
    <property type="evidence" value="ECO:0007669"/>
    <property type="project" value="InterPro"/>
</dbReference>
<evidence type="ECO:0000256" key="5">
    <source>
        <dbReference type="ARBA" id="ARBA00022970"/>
    </source>
</evidence>
<feature type="transmembrane region" description="Helical" evidence="9">
    <location>
        <begin position="41"/>
        <end position="65"/>
    </location>
</feature>
<reference evidence="10 11" key="1">
    <citation type="submission" date="2017-04" db="EMBL/GenBank/DDBJ databases">
        <authorList>
            <person name="Afonso C.L."/>
            <person name="Miller P.J."/>
            <person name="Scott M.A."/>
            <person name="Spackman E."/>
            <person name="Goraichik I."/>
            <person name="Dimitrov K.M."/>
            <person name="Suarez D.L."/>
            <person name="Swayne D.E."/>
        </authorList>
    </citation>
    <scope>NUCLEOTIDE SEQUENCE [LARGE SCALE GENOMIC DNA]</scope>
    <source>
        <strain evidence="10 11">B5P</strain>
    </source>
</reference>
<dbReference type="InterPro" id="IPR001851">
    <property type="entry name" value="ABC_transp_permease"/>
</dbReference>
<dbReference type="EMBL" id="FXBL01000004">
    <property type="protein sequence ID" value="SMH27824.1"/>
    <property type="molecule type" value="Genomic_DNA"/>
</dbReference>
<dbReference type="PANTHER" id="PTHR11795">
    <property type="entry name" value="BRANCHED-CHAIN AMINO ACID TRANSPORT SYSTEM PERMEASE PROTEIN LIVH"/>
    <property type="match status" value="1"/>
</dbReference>
<dbReference type="InterPro" id="IPR052157">
    <property type="entry name" value="BCAA_transport_permease"/>
</dbReference>
<dbReference type="GO" id="GO:0005886">
    <property type="term" value="C:plasma membrane"/>
    <property type="evidence" value="ECO:0007669"/>
    <property type="project" value="UniProtKB-SubCell"/>
</dbReference>
<dbReference type="AlphaFoldDB" id="A0A1X7MT70"/>
<evidence type="ECO:0000256" key="2">
    <source>
        <dbReference type="ARBA" id="ARBA00022448"/>
    </source>
</evidence>